<evidence type="ECO:0000256" key="1">
    <source>
        <dbReference type="SAM" id="SignalP"/>
    </source>
</evidence>
<dbReference type="RefSeq" id="WP_345257150.1">
    <property type="nucleotide sequence ID" value="NZ_BAABGY010000011.1"/>
</dbReference>
<name>A0ABP8HFV4_9BACT</name>
<evidence type="ECO:0000313" key="2">
    <source>
        <dbReference type="EMBL" id="GAA4338809.1"/>
    </source>
</evidence>
<reference evidence="3" key="1">
    <citation type="journal article" date="2019" name="Int. J. Syst. Evol. Microbiol.">
        <title>The Global Catalogue of Microorganisms (GCM) 10K type strain sequencing project: providing services to taxonomists for standard genome sequencing and annotation.</title>
        <authorList>
            <consortium name="The Broad Institute Genomics Platform"/>
            <consortium name="The Broad Institute Genome Sequencing Center for Infectious Disease"/>
            <person name="Wu L."/>
            <person name="Ma J."/>
        </authorList>
    </citation>
    <scope>NUCLEOTIDE SEQUENCE [LARGE SCALE GENOMIC DNA]</scope>
    <source>
        <strain evidence="3">JCM 17919</strain>
    </source>
</reference>
<gene>
    <name evidence="2" type="ORF">GCM10023184_35480</name>
</gene>
<protein>
    <submittedName>
        <fullName evidence="2">Uncharacterized protein</fullName>
    </submittedName>
</protein>
<proteinExistence type="predicted"/>
<accession>A0ABP8HFV4</accession>
<comment type="caution">
    <text evidence="2">The sequence shown here is derived from an EMBL/GenBank/DDBJ whole genome shotgun (WGS) entry which is preliminary data.</text>
</comment>
<feature type="chain" id="PRO_5047085803" evidence="1">
    <location>
        <begin position="19"/>
        <end position="178"/>
    </location>
</feature>
<dbReference type="EMBL" id="BAABGY010000011">
    <property type="protein sequence ID" value="GAA4338809.1"/>
    <property type="molecule type" value="Genomic_DNA"/>
</dbReference>
<sequence length="178" mass="20518">MKPALLLLLLLPLQPLRAQKTFDTRKATTGQLTPAAFDSLKQHLTRYSDGPLRDTLFLKFDFNRESCWNRLDEQGNEHNRSFVANKQRRMADMRAARTGASFIELREPGKRFNKLKSFDSTIKTDDGYLRALLFRKRATCGTSALILPSGQYILLPGDPHFEVRYWDRATIEAVLDRK</sequence>
<keyword evidence="3" id="KW-1185">Reference proteome</keyword>
<feature type="signal peptide" evidence="1">
    <location>
        <begin position="1"/>
        <end position="18"/>
    </location>
</feature>
<evidence type="ECO:0000313" key="3">
    <source>
        <dbReference type="Proteomes" id="UP001501725"/>
    </source>
</evidence>
<keyword evidence="1" id="KW-0732">Signal</keyword>
<dbReference type="Proteomes" id="UP001501725">
    <property type="component" value="Unassembled WGS sequence"/>
</dbReference>
<organism evidence="2 3">
    <name type="scientific">Flaviaesturariibacter amylovorans</name>
    <dbReference type="NCBI Taxonomy" id="1084520"/>
    <lineage>
        <taxon>Bacteria</taxon>
        <taxon>Pseudomonadati</taxon>
        <taxon>Bacteroidota</taxon>
        <taxon>Chitinophagia</taxon>
        <taxon>Chitinophagales</taxon>
        <taxon>Chitinophagaceae</taxon>
        <taxon>Flaviaestuariibacter</taxon>
    </lineage>
</organism>